<name>A0A3T1DA32_9BACL</name>
<keyword evidence="1" id="KW-0175">Coiled coil</keyword>
<reference evidence="2 3" key="1">
    <citation type="submission" date="2019-01" db="EMBL/GenBank/DDBJ databases">
        <title>Complete genome sequence of Cohnella hallensis HS21 isolated from Korean fir (Abies koreana) rhizospheric soil.</title>
        <authorList>
            <person name="Jiang L."/>
            <person name="Kang S.W."/>
            <person name="Kim S."/>
            <person name="Jung J."/>
            <person name="Kim C.Y."/>
            <person name="Kim D.H."/>
            <person name="Kim S.W."/>
            <person name="Lee J."/>
        </authorList>
    </citation>
    <scope>NUCLEOTIDE SEQUENCE [LARGE SCALE GENOMIC DNA]</scope>
    <source>
        <strain evidence="2 3">HS21</strain>
    </source>
</reference>
<keyword evidence="3" id="KW-1185">Reference proteome</keyword>
<dbReference type="AlphaFoldDB" id="A0A3T1DA32"/>
<evidence type="ECO:0000256" key="1">
    <source>
        <dbReference type="SAM" id="Coils"/>
    </source>
</evidence>
<evidence type="ECO:0000313" key="2">
    <source>
        <dbReference type="EMBL" id="BBI34962.1"/>
    </source>
</evidence>
<dbReference type="EMBL" id="AP019400">
    <property type="protein sequence ID" value="BBI34962.1"/>
    <property type="molecule type" value="Genomic_DNA"/>
</dbReference>
<feature type="coiled-coil region" evidence="1">
    <location>
        <begin position="89"/>
        <end position="123"/>
    </location>
</feature>
<protein>
    <submittedName>
        <fullName evidence="2">Uncharacterized protein</fullName>
    </submittedName>
</protein>
<proteinExistence type="predicted"/>
<dbReference type="OrthoDB" id="2973545at2"/>
<dbReference type="Proteomes" id="UP000289856">
    <property type="component" value="Chromosome"/>
</dbReference>
<gene>
    <name evidence="2" type="ORF">KCTCHS21_43610</name>
</gene>
<sequence length="157" mass="18675">MSKKHLSQYQEKQRQESIKKLKKLIELIQVQEGQYAVLTLEKLLNYGGNQFYKSLLYKEHLLKIWNPRLWEHKYARRRGFGSKQNDVDYKGLKREIEGIEKKLRDSEKALAKLKAEHEDLMDKYKGARAFWKEEKEISAKLRGEILQLQSRLAARGL</sequence>
<evidence type="ECO:0000313" key="3">
    <source>
        <dbReference type="Proteomes" id="UP000289856"/>
    </source>
</evidence>
<accession>A0A3T1DA32</accession>
<dbReference type="RefSeq" id="WP_130613165.1">
    <property type="nucleotide sequence ID" value="NZ_AP019400.1"/>
</dbReference>
<dbReference type="KEGG" id="cohn:KCTCHS21_43610"/>
<organism evidence="2 3">
    <name type="scientific">Cohnella abietis</name>
    <dbReference type="NCBI Taxonomy" id="2507935"/>
    <lineage>
        <taxon>Bacteria</taxon>
        <taxon>Bacillati</taxon>
        <taxon>Bacillota</taxon>
        <taxon>Bacilli</taxon>
        <taxon>Bacillales</taxon>
        <taxon>Paenibacillaceae</taxon>
        <taxon>Cohnella</taxon>
    </lineage>
</organism>